<feature type="signal peptide" evidence="2">
    <location>
        <begin position="1"/>
        <end position="18"/>
    </location>
</feature>
<evidence type="ECO:0000313" key="3">
    <source>
        <dbReference type="EMBL" id="KAF6205549.1"/>
    </source>
</evidence>
<evidence type="ECO:0000256" key="2">
    <source>
        <dbReference type="SAM" id="SignalP"/>
    </source>
</evidence>
<proteinExistence type="predicted"/>
<protein>
    <recommendedName>
        <fullName evidence="5">WAP domain-containing protein</fullName>
    </recommendedName>
</protein>
<feature type="compositionally biased region" description="Basic residues" evidence="1">
    <location>
        <begin position="285"/>
        <end position="295"/>
    </location>
</feature>
<name>A0A8S9XAF3_APOLU</name>
<evidence type="ECO:0000313" key="4">
    <source>
        <dbReference type="Proteomes" id="UP000466442"/>
    </source>
</evidence>
<reference evidence="3" key="1">
    <citation type="journal article" date="2021" name="Mol. Ecol. Resour.">
        <title>Apolygus lucorum genome provides insights into omnivorousness and mesophyll feeding.</title>
        <authorList>
            <person name="Liu Y."/>
            <person name="Liu H."/>
            <person name="Wang H."/>
            <person name="Huang T."/>
            <person name="Liu B."/>
            <person name="Yang B."/>
            <person name="Yin L."/>
            <person name="Li B."/>
            <person name="Zhang Y."/>
            <person name="Zhang S."/>
            <person name="Jiang F."/>
            <person name="Zhang X."/>
            <person name="Ren Y."/>
            <person name="Wang B."/>
            <person name="Wang S."/>
            <person name="Lu Y."/>
            <person name="Wu K."/>
            <person name="Fan W."/>
            <person name="Wang G."/>
        </authorList>
    </citation>
    <scope>NUCLEOTIDE SEQUENCE</scope>
    <source>
        <strain evidence="3">12Hb</strain>
    </source>
</reference>
<organism evidence="3 4">
    <name type="scientific">Apolygus lucorum</name>
    <name type="common">Small green plant bug</name>
    <name type="synonym">Lygocoris lucorum</name>
    <dbReference type="NCBI Taxonomy" id="248454"/>
    <lineage>
        <taxon>Eukaryota</taxon>
        <taxon>Metazoa</taxon>
        <taxon>Ecdysozoa</taxon>
        <taxon>Arthropoda</taxon>
        <taxon>Hexapoda</taxon>
        <taxon>Insecta</taxon>
        <taxon>Pterygota</taxon>
        <taxon>Neoptera</taxon>
        <taxon>Paraneoptera</taxon>
        <taxon>Hemiptera</taxon>
        <taxon>Heteroptera</taxon>
        <taxon>Panheteroptera</taxon>
        <taxon>Cimicomorpha</taxon>
        <taxon>Miridae</taxon>
        <taxon>Mirini</taxon>
        <taxon>Apolygus</taxon>
    </lineage>
</organism>
<evidence type="ECO:0000256" key="1">
    <source>
        <dbReference type="SAM" id="MobiDB-lite"/>
    </source>
</evidence>
<feature type="compositionally biased region" description="Basic and acidic residues" evidence="1">
    <location>
        <begin position="36"/>
        <end position="100"/>
    </location>
</feature>
<sequence length="295" mass="31295">MQLIFLFILASCCTLGSTHFPFKRKNDIGQIVGHLADTKKPENNSEKKKKNEQADTKKPENNSEKKKKNEQADTKKPENNSEKKKKNEQADTKKPENNSEKKKKKEQSTDNEFGNWYLLVQPPEARGESDSDSCPEHCIMPSCPETPNCCGGNDDGGGGGGGGGGVGGGGGGGGGGGKGGSVSIVTGGSGGGQGGNMDSCAKLISLITRKHSKLEKKMLALIRAYQDKQILVEARIPALTSSGVVLTPGVSNKSQLTYPTLLNPSALTSEKINNPSVSNLPTPKSAKKQKLKDYH</sequence>
<comment type="caution">
    <text evidence="3">The sequence shown here is derived from an EMBL/GenBank/DDBJ whole genome shotgun (WGS) entry which is preliminary data.</text>
</comment>
<keyword evidence="4" id="KW-1185">Reference proteome</keyword>
<evidence type="ECO:0008006" key="5">
    <source>
        <dbReference type="Google" id="ProtNLM"/>
    </source>
</evidence>
<gene>
    <name evidence="3" type="ORF">GE061_019722</name>
</gene>
<accession>A0A8S9XAF3</accession>
<feature type="region of interest" description="Disordered" evidence="1">
    <location>
        <begin position="267"/>
        <end position="295"/>
    </location>
</feature>
<dbReference type="Proteomes" id="UP000466442">
    <property type="component" value="Linkage Group LG9"/>
</dbReference>
<dbReference type="EMBL" id="WIXP02000009">
    <property type="protein sequence ID" value="KAF6205549.1"/>
    <property type="molecule type" value="Genomic_DNA"/>
</dbReference>
<keyword evidence="2" id="KW-0732">Signal</keyword>
<feature type="region of interest" description="Disordered" evidence="1">
    <location>
        <begin position="35"/>
        <end position="115"/>
    </location>
</feature>
<feature type="chain" id="PRO_5035788564" description="WAP domain-containing protein" evidence="2">
    <location>
        <begin position="19"/>
        <end position="295"/>
    </location>
</feature>
<feature type="compositionally biased region" description="Polar residues" evidence="1">
    <location>
        <begin position="267"/>
        <end position="282"/>
    </location>
</feature>
<dbReference type="AlphaFoldDB" id="A0A8S9XAF3"/>